<dbReference type="InterPro" id="IPR005802">
    <property type="entry name" value="ADC_synth_comp_1"/>
</dbReference>
<feature type="domain" description="Glutamine amidotransferase" evidence="5">
    <location>
        <begin position="3"/>
        <end position="199"/>
    </location>
</feature>
<evidence type="ECO:0000256" key="2">
    <source>
        <dbReference type="ARBA" id="ARBA00013139"/>
    </source>
</evidence>
<dbReference type="PANTHER" id="PTHR11236">
    <property type="entry name" value="AMINOBENZOATE/ANTHRANILATE SYNTHASE"/>
    <property type="match status" value="1"/>
</dbReference>
<dbReference type="GO" id="GO:0000162">
    <property type="term" value="P:L-tryptophan biosynthetic process"/>
    <property type="evidence" value="ECO:0007669"/>
    <property type="project" value="TreeGrafter"/>
</dbReference>
<comment type="similarity">
    <text evidence="1">In the C-terminal section; belongs to the anthranilate synthase component I family.</text>
</comment>
<dbReference type="NCBIfam" id="TIGR00553">
    <property type="entry name" value="pabB"/>
    <property type="match status" value="1"/>
</dbReference>
<dbReference type="EC" id="2.6.1.85" evidence="2"/>
<dbReference type="Pfam" id="PF00425">
    <property type="entry name" value="Chorismate_bind"/>
    <property type="match status" value="1"/>
</dbReference>
<dbReference type="Gene3D" id="3.40.50.880">
    <property type="match status" value="1"/>
</dbReference>
<dbReference type="InterPro" id="IPR019999">
    <property type="entry name" value="Anth_synth_I-like"/>
</dbReference>
<dbReference type="InterPro" id="IPR005801">
    <property type="entry name" value="ADC_synthase"/>
</dbReference>
<name>A0A7T0PD64_9CORY</name>
<dbReference type="SUPFAM" id="SSF56322">
    <property type="entry name" value="ADC synthase"/>
    <property type="match status" value="1"/>
</dbReference>
<evidence type="ECO:0000259" key="5">
    <source>
        <dbReference type="Pfam" id="PF00117"/>
    </source>
</evidence>
<evidence type="ECO:0000256" key="1">
    <source>
        <dbReference type="ARBA" id="ARBA00005970"/>
    </source>
</evidence>
<keyword evidence="4" id="KW-0315">Glutamine amidotransferase</keyword>
<dbReference type="CDD" id="cd01743">
    <property type="entry name" value="GATase1_Anthranilate_Synthase"/>
    <property type="match status" value="1"/>
</dbReference>
<dbReference type="PANTHER" id="PTHR11236:SF18">
    <property type="entry name" value="AMINODEOXYCHORISMATE SYNTHASE"/>
    <property type="match status" value="1"/>
</dbReference>
<dbReference type="InterPro" id="IPR029062">
    <property type="entry name" value="Class_I_gatase-like"/>
</dbReference>
<dbReference type="KEGG" id="cqn:G7Y29_07010"/>
<dbReference type="NCBIfam" id="TIGR00566">
    <property type="entry name" value="trpG_papA"/>
    <property type="match status" value="1"/>
</dbReference>
<feature type="domain" description="Anthranilate synthase component I N-terminal" evidence="7">
    <location>
        <begin position="268"/>
        <end position="341"/>
    </location>
</feature>
<dbReference type="PROSITE" id="PS51273">
    <property type="entry name" value="GATASE_TYPE_1"/>
    <property type="match status" value="1"/>
</dbReference>
<dbReference type="RefSeq" id="WP_165002590.1">
    <property type="nucleotide sequence ID" value="NZ_CP064955.1"/>
</dbReference>
<dbReference type="SUPFAM" id="SSF52317">
    <property type="entry name" value="Class I glutamine amidotransferase-like"/>
    <property type="match status" value="1"/>
</dbReference>
<dbReference type="InterPro" id="IPR006805">
    <property type="entry name" value="Anth_synth_I_N"/>
</dbReference>
<reference evidence="8 9" key="1">
    <citation type="submission" date="2020-11" db="EMBL/GenBank/DDBJ databases">
        <title>Corynebacterium sp. MC1420.</title>
        <authorList>
            <person name="Zhou J."/>
        </authorList>
    </citation>
    <scope>NUCLEOTIDE SEQUENCE [LARGE SCALE GENOMIC DNA]</scope>
    <source>
        <strain evidence="8 9">MC1420</strain>
    </source>
</reference>
<evidence type="ECO:0000256" key="3">
    <source>
        <dbReference type="ARBA" id="ARBA00022679"/>
    </source>
</evidence>
<accession>A0A7T0PD64</accession>
<dbReference type="GO" id="GO:0046820">
    <property type="term" value="F:4-amino-4-deoxychorismate synthase activity"/>
    <property type="evidence" value="ECO:0007669"/>
    <property type="project" value="UniProtKB-EC"/>
</dbReference>
<evidence type="ECO:0000259" key="6">
    <source>
        <dbReference type="Pfam" id="PF00425"/>
    </source>
</evidence>
<dbReference type="GO" id="GO:0008153">
    <property type="term" value="P:4-aminobenzoate biosynthetic process"/>
    <property type="evidence" value="ECO:0007669"/>
    <property type="project" value="TreeGrafter"/>
</dbReference>
<dbReference type="AlphaFoldDB" id="A0A7T0PD64"/>
<dbReference type="EMBL" id="CP064955">
    <property type="protein sequence ID" value="QPK82633.1"/>
    <property type="molecule type" value="Genomic_DNA"/>
</dbReference>
<evidence type="ECO:0000259" key="7">
    <source>
        <dbReference type="Pfam" id="PF04715"/>
    </source>
</evidence>
<dbReference type="PRINTS" id="PR00097">
    <property type="entry name" value="ANTSNTHASEII"/>
</dbReference>
<feature type="domain" description="Chorismate-utilising enzyme C-terminal" evidence="6">
    <location>
        <begin position="390"/>
        <end position="634"/>
    </location>
</feature>
<dbReference type="Proteomes" id="UP000594586">
    <property type="component" value="Chromosome"/>
</dbReference>
<keyword evidence="8" id="KW-0032">Aminotransferase</keyword>
<proteinExistence type="inferred from homology"/>
<evidence type="ECO:0000313" key="8">
    <source>
        <dbReference type="EMBL" id="QPK82633.1"/>
    </source>
</evidence>
<gene>
    <name evidence="8" type="primary">pabB</name>
    <name evidence="8" type="ORF">G7Y29_07010</name>
</gene>
<dbReference type="InterPro" id="IPR017926">
    <property type="entry name" value="GATASE"/>
</dbReference>
<keyword evidence="9" id="KW-1185">Reference proteome</keyword>
<dbReference type="Pfam" id="PF00117">
    <property type="entry name" value="GATase"/>
    <property type="match status" value="1"/>
</dbReference>
<sequence length="643" mass="68825">MILLVDNRDSYTFNLAHLIAAAAGREPVVVRADDVEASAVCDRIRAGEFTHVVISPGPGTPESETDFGGSRAVIEAARDIPVLGVCLGHQGLACLAGARVGRTTPRHGYLSRVSHSGEGIFTGLPQEFSVVRYHSLHIETGADAGVDAETTAGGIRIHARSEDGVVQGLEVVGRPHWGVQFHPESVLTEYGENLMRNFLALAPAPTTWRVAHRQVEIDLDTEATFRALRGGNGDAFWLDSATGTGFTVMGTTAGSLSRALSYRRGEVDILNQLDAELRDGILTEGLPDIPFTGGWVGYLGYECAALTLPGFSPGHASAHPDAFFIRPQSFLVYDHAASRAHLLVLHHGQNEGNSETADLMRILRSALRTEAAAAAGASISQGAWRLTRGEYRERFEQIKQALARGDSYEVCLTDTLEAATDADGLDLYARLRRANPAPYAAYLALGNLEVLSSSPERFLTVREGTVETKPIKGTIPRSQPPSLLLDDPKTRAENLMIVDLLRNDLGRVCLPGTVHVPTLMAVETYATVHQLVSTVTGKLRPETSLIDLLRATFPGGSMTGAPKERTCELIDALEAGPRGIYSGSIGYLGLDGSADLSVVIRTAVKHGSTVTVGAGGAIVWDSDPDAEYAEMQLKARAVLRGLE</sequence>
<dbReference type="GO" id="GO:0005737">
    <property type="term" value="C:cytoplasm"/>
    <property type="evidence" value="ECO:0007669"/>
    <property type="project" value="TreeGrafter"/>
</dbReference>
<dbReference type="GO" id="GO:0009396">
    <property type="term" value="P:folic acid-containing compound biosynthetic process"/>
    <property type="evidence" value="ECO:0007669"/>
    <property type="project" value="InterPro"/>
</dbReference>
<dbReference type="PRINTS" id="PR00096">
    <property type="entry name" value="GATASE"/>
</dbReference>
<dbReference type="Gene3D" id="3.60.120.10">
    <property type="entry name" value="Anthranilate synthase"/>
    <property type="match status" value="1"/>
</dbReference>
<protein>
    <recommendedName>
        <fullName evidence="2">aminodeoxychorismate synthase</fullName>
        <ecNumber evidence="2">2.6.1.85</ecNumber>
    </recommendedName>
</protein>
<keyword evidence="3 8" id="KW-0808">Transferase</keyword>
<organism evidence="8 9">
    <name type="scientific">Corynebacterium qintianiae</name>
    <dbReference type="NCBI Taxonomy" id="2709392"/>
    <lineage>
        <taxon>Bacteria</taxon>
        <taxon>Bacillati</taxon>
        <taxon>Actinomycetota</taxon>
        <taxon>Actinomycetes</taxon>
        <taxon>Mycobacteriales</taxon>
        <taxon>Corynebacteriaceae</taxon>
        <taxon>Corynebacterium</taxon>
    </lineage>
</organism>
<evidence type="ECO:0000313" key="9">
    <source>
        <dbReference type="Proteomes" id="UP000594586"/>
    </source>
</evidence>
<dbReference type="Pfam" id="PF04715">
    <property type="entry name" value="Anth_synt_I_N"/>
    <property type="match status" value="1"/>
</dbReference>
<dbReference type="PRINTS" id="PR00099">
    <property type="entry name" value="CPSGATASE"/>
</dbReference>
<dbReference type="InterPro" id="IPR006221">
    <property type="entry name" value="TrpG/PapA_dom"/>
</dbReference>
<dbReference type="InterPro" id="IPR015890">
    <property type="entry name" value="Chorismate_C"/>
</dbReference>
<evidence type="ECO:0000256" key="4">
    <source>
        <dbReference type="ARBA" id="ARBA00022962"/>
    </source>
</evidence>